<reference evidence="2" key="1">
    <citation type="submission" date="2013-11" db="EMBL/GenBank/DDBJ databases">
        <title>The Genome Sequence of Phytophthora parasitica CHvinca01.</title>
        <authorList>
            <consortium name="The Broad Institute Genomics Platform"/>
            <person name="Russ C."/>
            <person name="Tyler B."/>
            <person name="Panabieres F."/>
            <person name="Shan W."/>
            <person name="Tripathy S."/>
            <person name="Grunwald N."/>
            <person name="Machado M."/>
            <person name="Johnson C.S."/>
            <person name="Arredondo F."/>
            <person name="Hong C."/>
            <person name="Coffey M."/>
            <person name="Young S.K."/>
            <person name="Zeng Q."/>
            <person name="Gargeya S."/>
            <person name="Fitzgerald M."/>
            <person name="Abouelleil A."/>
            <person name="Alvarado L."/>
            <person name="Chapman S.B."/>
            <person name="Gainer-Dewar J."/>
            <person name="Goldberg J."/>
            <person name="Griggs A."/>
            <person name="Gujja S."/>
            <person name="Hansen M."/>
            <person name="Howarth C."/>
            <person name="Imamovic A."/>
            <person name="Ireland A."/>
            <person name="Larimer J."/>
            <person name="McCowan C."/>
            <person name="Murphy C."/>
            <person name="Pearson M."/>
            <person name="Poon T.W."/>
            <person name="Priest M."/>
            <person name="Roberts A."/>
            <person name="Saif S."/>
            <person name="Shea T."/>
            <person name="Sykes S."/>
            <person name="Wortman J."/>
            <person name="Nusbaum C."/>
            <person name="Birren B."/>
        </authorList>
    </citation>
    <scope>NUCLEOTIDE SEQUENCE [LARGE SCALE GENOMIC DNA]</scope>
    <source>
        <strain evidence="2">CHvinca01</strain>
    </source>
</reference>
<feature type="region of interest" description="Disordered" evidence="1">
    <location>
        <begin position="1"/>
        <end position="56"/>
    </location>
</feature>
<dbReference type="Proteomes" id="UP000054532">
    <property type="component" value="Unassembled WGS sequence"/>
</dbReference>
<gene>
    <name evidence="3" type="ORF">L914_11535</name>
    <name evidence="2" type="ORF">L917_21466</name>
</gene>
<evidence type="ECO:0000313" key="2">
    <source>
        <dbReference type="EMBL" id="ETL77591.1"/>
    </source>
</evidence>
<dbReference type="AlphaFoldDB" id="W2JXE0"/>
<protein>
    <submittedName>
        <fullName evidence="2">Uncharacterized protein</fullName>
    </submittedName>
</protein>
<dbReference type="EMBL" id="KI683531">
    <property type="protein sequence ID" value="ETL77591.1"/>
    <property type="molecule type" value="Genomic_DNA"/>
</dbReference>
<dbReference type="Proteomes" id="UP000054423">
    <property type="component" value="Unassembled WGS sequence"/>
</dbReference>
<evidence type="ECO:0000256" key="1">
    <source>
        <dbReference type="SAM" id="MobiDB-lite"/>
    </source>
</evidence>
<reference evidence="3" key="2">
    <citation type="submission" date="2013-11" db="EMBL/GenBank/DDBJ databases">
        <title>The Genome Sequence of Phytophthora parasitica IAC_01/95.</title>
        <authorList>
            <consortium name="The Broad Institute Genomics Platform"/>
            <person name="Russ C."/>
            <person name="Tyler B."/>
            <person name="Panabieres F."/>
            <person name="Shan W."/>
            <person name="Tripathy S."/>
            <person name="Grunwald N."/>
            <person name="Machado M."/>
            <person name="Johnson C.S."/>
            <person name="Arredondo F."/>
            <person name="Hong C."/>
            <person name="Coffey M."/>
            <person name="Young S.K."/>
            <person name="Zeng Q."/>
            <person name="Gargeya S."/>
            <person name="Fitzgerald M."/>
            <person name="Abouelleil A."/>
            <person name="Alvarado L."/>
            <person name="Chapman S.B."/>
            <person name="Gainer-Dewar J."/>
            <person name="Goldberg J."/>
            <person name="Griggs A."/>
            <person name="Gujja S."/>
            <person name="Hansen M."/>
            <person name="Howarth C."/>
            <person name="Imamovic A."/>
            <person name="Ireland A."/>
            <person name="Larimer J."/>
            <person name="McCowan C."/>
            <person name="Murphy C."/>
            <person name="Pearson M."/>
            <person name="Poon T.W."/>
            <person name="Priest M."/>
            <person name="Roberts A."/>
            <person name="Saif S."/>
            <person name="Shea T."/>
            <person name="Sykes S."/>
            <person name="Wortman J."/>
            <person name="Nusbaum C."/>
            <person name="Birren B."/>
        </authorList>
    </citation>
    <scope>NUCLEOTIDE SEQUENCE [LARGE SCALE GENOMIC DNA]</scope>
    <source>
        <strain evidence="3">IAC_01/95</strain>
    </source>
</reference>
<sequence length="56" mass="5857">NGALIPKPGHEDRGGIRARSSALLTGEGTSDCVDRGESGSDGSNYQQPKRNRTDGD</sequence>
<feature type="non-terminal residue" evidence="2">
    <location>
        <position position="1"/>
    </location>
</feature>
<accession>W2JXE0</accession>
<name>W2JXE0_PHYNI</name>
<proteinExistence type="predicted"/>
<evidence type="ECO:0000313" key="3">
    <source>
        <dbReference type="EMBL" id="ETM42886.1"/>
    </source>
</evidence>
<dbReference type="EMBL" id="KI693709">
    <property type="protein sequence ID" value="ETM42886.1"/>
    <property type="molecule type" value="Genomic_DNA"/>
</dbReference>
<organism evidence="2">
    <name type="scientific">Phytophthora nicotianae</name>
    <name type="common">Potato buckeye rot agent</name>
    <name type="synonym">Phytophthora parasitica</name>
    <dbReference type="NCBI Taxonomy" id="4792"/>
    <lineage>
        <taxon>Eukaryota</taxon>
        <taxon>Sar</taxon>
        <taxon>Stramenopiles</taxon>
        <taxon>Oomycota</taxon>
        <taxon>Peronosporomycetes</taxon>
        <taxon>Peronosporales</taxon>
        <taxon>Peronosporaceae</taxon>
        <taxon>Phytophthora</taxon>
    </lineage>
</organism>